<name>A0A8J6DYS3_9EUKA</name>
<feature type="compositionally biased region" description="Acidic residues" evidence="1">
    <location>
        <begin position="180"/>
        <end position="192"/>
    </location>
</feature>
<gene>
    <name evidence="3" type="ORF">J8273_8793</name>
</gene>
<keyword evidence="2" id="KW-0472">Membrane</keyword>
<dbReference type="AlphaFoldDB" id="A0A8J6DYS3"/>
<evidence type="ECO:0000313" key="4">
    <source>
        <dbReference type="Proteomes" id="UP000717585"/>
    </source>
</evidence>
<feature type="transmembrane region" description="Helical" evidence="2">
    <location>
        <begin position="107"/>
        <end position="128"/>
    </location>
</feature>
<keyword evidence="4" id="KW-1185">Reference proteome</keyword>
<evidence type="ECO:0000256" key="1">
    <source>
        <dbReference type="SAM" id="MobiDB-lite"/>
    </source>
</evidence>
<evidence type="ECO:0000313" key="3">
    <source>
        <dbReference type="EMBL" id="KAG9389501.1"/>
    </source>
</evidence>
<protein>
    <submittedName>
        <fullName evidence="3">Uncharacterized protein</fullName>
    </submittedName>
</protein>
<sequence length="192" mass="21023">MAWPMKLEPNSTRQKRLMGARFVAIAAHLLLLFANLERLIANASNEVSSIIAVSTSLILVILELLLTMFLVTSFHPVPPLVCSILHIIAVAYLYLSPTRNLDYNAFWQHLIFLILPAFLVEVISLITITSLSDLIPTLVTTLTPAQRPPEQAGAYPTVTGDDSKVPMLAAEGSEGGSDHEQEEDDVQEADGF</sequence>
<proteinExistence type="predicted"/>
<dbReference type="Proteomes" id="UP000717585">
    <property type="component" value="Unassembled WGS sequence"/>
</dbReference>
<organism evidence="3 4">
    <name type="scientific">Carpediemonas membranifera</name>
    <dbReference type="NCBI Taxonomy" id="201153"/>
    <lineage>
        <taxon>Eukaryota</taxon>
        <taxon>Metamonada</taxon>
        <taxon>Carpediemonas-like organisms</taxon>
        <taxon>Carpediemonas</taxon>
    </lineage>
</organism>
<reference evidence="3" key="1">
    <citation type="submission" date="2021-05" db="EMBL/GenBank/DDBJ databases">
        <title>A free-living protist that lacks canonical eukaryotic 1 DNA replication and segregation systems.</title>
        <authorList>
            <person name="Salas-Leiva D.E."/>
            <person name="Tromer E.C."/>
            <person name="Curtis B.A."/>
            <person name="Jerlstrom-Hultqvist J."/>
            <person name="Kolisko M."/>
            <person name="Yi Z."/>
            <person name="Salas-Leiva J.S."/>
            <person name="Gallot-Lavallee L."/>
            <person name="Kops G.J.P.L."/>
            <person name="Archibald J.M."/>
            <person name="Simpson A.G.B."/>
            <person name="Roger A.J."/>
        </authorList>
    </citation>
    <scope>NUCLEOTIDE SEQUENCE</scope>
    <source>
        <strain evidence="3">BICM</strain>
    </source>
</reference>
<evidence type="ECO:0000256" key="2">
    <source>
        <dbReference type="SAM" id="Phobius"/>
    </source>
</evidence>
<feature type="transmembrane region" description="Helical" evidence="2">
    <location>
        <begin position="48"/>
        <end position="70"/>
    </location>
</feature>
<dbReference type="EMBL" id="JAHDYR010000069">
    <property type="protein sequence ID" value="KAG9389501.1"/>
    <property type="molecule type" value="Genomic_DNA"/>
</dbReference>
<comment type="caution">
    <text evidence="3">The sequence shown here is derived from an EMBL/GenBank/DDBJ whole genome shotgun (WGS) entry which is preliminary data.</text>
</comment>
<feature type="region of interest" description="Disordered" evidence="1">
    <location>
        <begin position="146"/>
        <end position="192"/>
    </location>
</feature>
<keyword evidence="2" id="KW-1133">Transmembrane helix</keyword>
<keyword evidence="2" id="KW-0812">Transmembrane</keyword>
<feature type="transmembrane region" description="Helical" evidence="2">
    <location>
        <begin position="77"/>
        <end position="95"/>
    </location>
</feature>
<accession>A0A8J6DYS3</accession>